<accession>A0A0C4E6L1</accession>
<dbReference type="Pfam" id="PF10056">
    <property type="entry name" value="DUF2293"/>
    <property type="match status" value="1"/>
</dbReference>
<proteinExistence type="predicted"/>
<reference evidence="4" key="4">
    <citation type="journal article" date="2015" name="G3 (Bethesda)">
        <title>Genome sequences of three phytopathogenic species of the Magnaporthaceae family of fungi.</title>
        <authorList>
            <person name="Okagaki L.H."/>
            <person name="Nunes C.C."/>
            <person name="Sailsbery J."/>
            <person name="Clay B."/>
            <person name="Brown D."/>
            <person name="John T."/>
            <person name="Oh Y."/>
            <person name="Young N."/>
            <person name="Fitzgerald M."/>
            <person name="Haas B.J."/>
            <person name="Zeng Q."/>
            <person name="Young S."/>
            <person name="Adiconis X."/>
            <person name="Fan L."/>
            <person name="Levin J.Z."/>
            <person name="Mitchell T.K."/>
            <person name="Okubara P.A."/>
            <person name="Farman M.L."/>
            <person name="Kohn L.M."/>
            <person name="Birren B."/>
            <person name="Ma L.-J."/>
            <person name="Dean R.A."/>
        </authorList>
    </citation>
    <scope>NUCLEOTIDE SEQUENCE</scope>
    <source>
        <strain evidence="4">ATCC 64411 / 73-15</strain>
    </source>
</reference>
<dbReference type="EnsemblFungi" id="MAPG_08154T0">
    <property type="protein sequence ID" value="MAPG_08154T0"/>
    <property type="gene ID" value="MAPG_08154"/>
</dbReference>
<evidence type="ECO:0000313" key="5">
    <source>
        <dbReference type="Proteomes" id="UP000011715"/>
    </source>
</evidence>
<feature type="compositionally biased region" description="Acidic residues" evidence="1">
    <location>
        <begin position="346"/>
        <end position="399"/>
    </location>
</feature>
<reference evidence="3" key="3">
    <citation type="submission" date="2011-03" db="EMBL/GenBank/DDBJ databases">
        <title>Annotation of Magnaporthe poae ATCC 64411.</title>
        <authorList>
            <person name="Ma L.-J."/>
            <person name="Dead R."/>
            <person name="Young S.K."/>
            <person name="Zeng Q."/>
            <person name="Gargeya S."/>
            <person name="Fitzgerald M."/>
            <person name="Haas B."/>
            <person name="Abouelleil A."/>
            <person name="Alvarado L."/>
            <person name="Arachchi H.M."/>
            <person name="Berlin A."/>
            <person name="Brown A."/>
            <person name="Chapman S.B."/>
            <person name="Chen Z."/>
            <person name="Dunbar C."/>
            <person name="Freedman E."/>
            <person name="Gearin G."/>
            <person name="Gellesch M."/>
            <person name="Goldberg J."/>
            <person name="Griggs A."/>
            <person name="Gujja S."/>
            <person name="Heiman D."/>
            <person name="Howarth C."/>
            <person name="Larson L."/>
            <person name="Lui A."/>
            <person name="MacDonald P.J.P."/>
            <person name="Mehta T."/>
            <person name="Montmayeur A."/>
            <person name="Murphy C."/>
            <person name="Neiman D."/>
            <person name="Pearson M."/>
            <person name="Priest M."/>
            <person name="Roberts A."/>
            <person name="Saif S."/>
            <person name="Shea T."/>
            <person name="Shenoy N."/>
            <person name="Sisk P."/>
            <person name="Stolte C."/>
            <person name="Sykes S."/>
            <person name="Yandava C."/>
            <person name="Wortman J."/>
            <person name="Nusbaum C."/>
            <person name="Birren B."/>
        </authorList>
    </citation>
    <scope>NUCLEOTIDE SEQUENCE</scope>
    <source>
        <strain evidence="3">ATCC 64411</strain>
    </source>
</reference>
<evidence type="ECO:0000259" key="2">
    <source>
        <dbReference type="Pfam" id="PF10056"/>
    </source>
</evidence>
<dbReference type="InterPro" id="IPR018744">
    <property type="entry name" value="DUF2293"/>
</dbReference>
<protein>
    <recommendedName>
        <fullName evidence="2">DUF2293 domain-containing protein</fullName>
    </recommendedName>
</protein>
<dbReference type="EMBL" id="ADBL01001972">
    <property type="status" value="NOT_ANNOTATED_CDS"/>
    <property type="molecule type" value="Genomic_DNA"/>
</dbReference>
<dbReference type="eggNOG" id="ENOG502SQI9">
    <property type="taxonomic scope" value="Eukaryota"/>
</dbReference>
<dbReference type="AlphaFoldDB" id="A0A0C4E6L1"/>
<dbReference type="EMBL" id="GL876972">
    <property type="protein sequence ID" value="KLU89180.1"/>
    <property type="molecule type" value="Genomic_DNA"/>
</dbReference>
<reference evidence="3" key="2">
    <citation type="submission" date="2010-05" db="EMBL/GenBank/DDBJ databases">
        <title>The Genome Sequence of Magnaporthe poae strain ATCC 64411.</title>
        <authorList>
            <consortium name="The Broad Institute Genome Sequencing Platform"/>
            <consortium name="Broad Institute Genome Sequencing Center for Infectious Disease"/>
            <person name="Ma L.-J."/>
            <person name="Dead R."/>
            <person name="Young S."/>
            <person name="Zeng Q."/>
            <person name="Koehrsen M."/>
            <person name="Alvarado L."/>
            <person name="Berlin A."/>
            <person name="Chapman S.B."/>
            <person name="Chen Z."/>
            <person name="Freedman E."/>
            <person name="Gellesch M."/>
            <person name="Goldberg J."/>
            <person name="Griggs A."/>
            <person name="Gujja S."/>
            <person name="Heilman E.R."/>
            <person name="Heiman D."/>
            <person name="Hepburn T."/>
            <person name="Howarth C."/>
            <person name="Jen D."/>
            <person name="Larson L."/>
            <person name="Mehta T."/>
            <person name="Neiman D."/>
            <person name="Pearson M."/>
            <person name="Roberts A."/>
            <person name="Saif S."/>
            <person name="Shea T."/>
            <person name="Shenoy N."/>
            <person name="Sisk P."/>
            <person name="Stolte C."/>
            <person name="Sykes S."/>
            <person name="Walk T."/>
            <person name="White J."/>
            <person name="Yandava C."/>
            <person name="Haas B."/>
            <person name="Nusbaum C."/>
            <person name="Birren B."/>
        </authorList>
    </citation>
    <scope>NUCLEOTIDE SEQUENCE</scope>
    <source>
        <strain evidence="3">ATCC 64411</strain>
    </source>
</reference>
<name>A0A0C4E6L1_MAGP6</name>
<organism evidence="4 5">
    <name type="scientific">Magnaporthiopsis poae (strain ATCC 64411 / 73-15)</name>
    <name type="common">Kentucky bluegrass fungus</name>
    <name type="synonym">Magnaporthe poae</name>
    <dbReference type="NCBI Taxonomy" id="644358"/>
    <lineage>
        <taxon>Eukaryota</taxon>
        <taxon>Fungi</taxon>
        <taxon>Dikarya</taxon>
        <taxon>Ascomycota</taxon>
        <taxon>Pezizomycotina</taxon>
        <taxon>Sordariomycetes</taxon>
        <taxon>Sordariomycetidae</taxon>
        <taxon>Magnaporthales</taxon>
        <taxon>Magnaporthaceae</taxon>
        <taxon>Magnaporthiopsis</taxon>
    </lineage>
</organism>
<reference evidence="5" key="1">
    <citation type="submission" date="2010-05" db="EMBL/GenBank/DDBJ databases">
        <title>The genome sequence of Magnaporthe poae strain ATCC 64411.</title>
        <authorList>
            <person name="Ma L.-J."/>
            <person name="Dead R."/>
            <person name="Young S."/>
            <person name="Zeng Q."/>
            <person name="Koehrsen M."/>
            <person name="Alvarado L."/>
            <person name="Berlin A."/>
            <person name="Chapman S.B."/>
            <person name="Chen Z."/>
            <person name="Freedman E."/>
            <person name="Gellesch M."/>
            <person name="Goldberg J."/>
            <person name="Griggs A."/>
            <person name="Gujja S."/>
            <person name="Heilman E.R."/>
            <person name="Heiman D."/>
            <person name="Hepburn T."/>
            <person name="Howarth C."/>
            <person name="Jen D."/>
            <person name="Larson L."/>
            <person name="Mehta T."/>
            <person name="Neiman D."/>
            <person name="Pearson M."/>
            <person name="Roberts A."/>
            <person name="Saif S."/>
            <person name="Shea T."/>
            <person name="Shenoy N."/>
            <person name="Sisk P."/>
            <person name="Stolte C."/>
            <person name="Sykes S."/>
            <person name="Walk T."/>
            <person name="White J."/>
            <person name="Yandava C."/>
            <person name="Haas B."/>
            <person name="Nusbaum C."/>
            <person name="Birren B."/>
        </authorList>
    </citation>
    <scope>NUCLEOTIDE SEQUENCE [LARGE SCALE GENOMIC DNA]</scope>
    <source>
        <strain evidence="5">ATCC 64411 / 73-15</strain>
    </source>
</reference>
<feature type="compositionally biased region" description="Basic and acidic residues" evidence="1">
    <location>
        <begin position="236"/>
        <end position="247"/>
    </location>
</feature>
<dbReference type="Proteomes" id="UP000011715">
    <property type="component" value="Unassembled WGS sequence"/>
</dbReference>
<dbReference type="OrthoDB" id="5381833at2759"/>
<feature type="domain" description="DUF2293" evidence="2">
    <location>
        <begin position="101"/>
        <end position="184"/>
    </location>
</feature>
<evidence type="ECO:0000256" key="1">
    <source>
        <dbReference type="SAM" id="MobiDB-lite"/>
    </source>
</evidence>
<sequence>MPATQEPEVSPKSPLPVGYRFVPKGNVYITANCRKKTHAIGATVYLVVDPKVKGRASVKGIRVPHEVYQEVATAEQQTRAKRAAQVQAKDDAGSRVFEAEVRRLFPHAPPDSVAAIARHALVKRSRRVGRSTMMDMEHKVRLAVVAHIRHVETDYDALLKKGGTEREDARRQTWQRTNEVADQWAGRRNSLSARSATRRASKISRREKMTKGPQKISKQKTGDKGNKKSKNANGGDGKKNKTNEKPQKQTTNQAGKNDKGKRRTRQPGALGDVSASRRDDATRSKPVVATGDATQSQAPRHKLRGNLGGASNMRRTPYDKPDSFVVADDDGEPEPIDGAERSGESGDNDGESGLEDEEEEAEFSDDSEYQSSELDDGSEDEAQFTDYEGFESDGMDFRS</sequence>
<dbReference type="PANTHER" id="PTHR38113:SF2">
    <property type="entry name" value="DUF2293 DOMAIN-CONTAINING PROTEIN"/>
    <property type="match status" value="1"/>
</dbReference>
<reference evidence="4" key="5">
    <citation type="submission" date="2015-06" db="UniProtKB">
        <authorList>
            <consortium name="EnsemblFungi"/>
        </authorList>
    </citation>
    <scope>IDENTIFICATION</scope>
    <source>
        <strain evidence="4">ATCC 64411</strain>
    </source>
</reference>
<keyword evidence="5" id="KW-1185">Reference proteome</keyword>
<evidence type="ECO:0000313" key="3">
    <source>
        <dbReference type="EMBL" id="KLU89180.1"/>
    </source>
</evidence>
<feature type="region of interest" description="Disordered" evidence="1">
    <location>
        <begin position="185"/>
        <end position="399"/>
    </location>
</feature>
<dbReference type="VEuPathDB" id="FungiDB:MAPG_08154"/>
<gene>
    <name evidence="3" type="ORF">MAPG_08154</name>
</gene>
<dbReference type="PANTHER" id="PTHR38113">
    <property type="match status" value="1"/>
</dbReference>
<evidence type="ECO:0000313" key="4">
    <source>
        <dbReference type="EnsemblFungi" id="MAPG_08154T0"/>
    </source>
</evidence>
<feature type="compositionally biased region" description="Acidic residues" evidence="1">
    <location>
        <begin position="327"/>
        <end position="337"/>
    </location>
</feature>